<proteinExistence type="predicted"/>
<dbReference type="Gene3D" id="3.30.70.100">
    <property type="match status" value="1"/>
</dbReference>
<keyword evidence="2" id="KW-1185">Reference proteome</keyword>
<evidence type="ECO:0000313" key="2">
    <source>
        <dbReference type="Proteomes" id="UP001596044"/>
    </source>
</evidence>
<organism evidence="1 2">
    <name type="scientific">Paenibacillus aestuarii</name>
    <dbReference type="NCBI Taxonomy" id="516965"/>
    <lineage>
        <taxon>Bacteria</taxon>
        <taxon>Bacillati</taxon>
        <taxon>Bacillota</taxon>
        <taxon>Bacilli</taxon>
        <taxon>Bacillales</taxon>
        <taxon>Paenibacillaceae</taxon>
        <taxon>Paenibacillus</taxon>
    </lineage>
</organism>
<gene>
    <name evidence="1" type="ORF">ACFPOG_02285</name>
</gene>
<comment type="caution">
    <text evidence="1">The sequence shown here is derived from an EMBL/GenBank/DDBJ whole genome shotgun (WGS) entry which is preliminary data.</text>
</comment>
<name>A0ABW0K1M1_9BACL</name>
<evidence type="ECO:0000313" key="1">
    <source>
        <dbReference type="EMBL" id="MFC5447069.1"/>
    </source>
</evidence>
<dbReference type="EMBL" id="JBHSMJ010000005">
    <property type="protein sequence ID" value="MFC5447069.1"/>
    <property type="molecule type" value="Genomic_DNA"/>
</dbReference>
<dbReference type="InterPro" id="IPR011008">
    <property type="entry name" value="Dimeric_a/b-barrel"/>
</dbReference>
<dbReference type="Proteomes" id="UP001596044">
    <property type="component" value="Unassembled WGS sequence"/>
</dbReference>
<dbReference type="SUPFAM" id="SSF54909">
    <property type="entry name" value="Dimeric alpha+beta barrel"/>
    <property type="match status" value="1"/>
</dbReference>
<reference evidence="2" key="1">
    <citation type="journal article" date="2019" name="Int. J. Syst. Evol. Microbiol.">
        <title>The Global Catalogue of Microorganisms (GCM) 10K type strain sequencing project: providing services to taxonomists for standard genome sequencing and annotation.</title>
        <authorList>
            <consortium name="The Broad Institute Genomics Platform"/>
            <consortium name="The Broad Institute Genome Sequencing Center for Infectious Disease"/>
            <person name="Wu L."/>
            <person name="Ma J."/>
        </authorList>
    </citation>
    <scope>NUCLEOTIDE SEQUENCE [LARGE SCALE GENOMIC DNA]</scope>
    <source>
        <strain evidence="2">KACC 11904</strain>
    </source>
</reference>
<dbReference type="RefSeq" id="WP_270884761.1">
    <property type="nucleotide sequence ID" value="NZ_JAQFVF010000079.1"/>
</dbReference>
<dbReference type="NCBIfam" id="TIGR02118">
    <property type="entry name" value="EthD family reductase"/>
    <property type="match status" value="1"/>
</dbReference>
<sequence length="109" mass="12607">MIVLTFCYKRDIPFDDQYYFHSHLPNLSMKAVLEMGATKYEVKKILSSADGSPVPYSYIFHLYFETKEGLERFIGDPRIKALQDDVSNYYIGKQDIFIEEIVTSFTSAG</sequence>
<accession>A0ABW0K1M1</accession>
<dbReference type="InterPro" id="IPR009799">
    <property type="entry name" value="EthD_dom"/>
</dbReference>
<protein>
    <submittedName>
        <fullName evidence="1">EthD family reductase</fullName>
    </submittedName>
</protein>